<dbReference type="PANTHER" id="PTHR48111:SF36">
    <property type="entry name" value="TRANSCRIPTIONAL REGULATORY PROTEIN CUTR"/>
    <property type="match status" value="1"/>
</dbReference>
<dbReference type="SMART" id="SM00862">
    <property type="entry name" value="Trans_reg_C"/>
    <property type="match status" value="1"/>
</dbReference>
<evidence type="ECO:0000313" key="6">
    <source>
        <dbReference type="EMBL" id="GAA0693132.1"/>
    </source>
</evidence>
<dbReference type="Gene3D" id="3.40.50.2300">
    <property type="match status" value="1"/>
</dbReference>
<dbReference type="Pfam" id="PF00072">
    <property type="entry name" value="Response_reg"/>
    <property type="match status" value="1"/>
</dbReference>
<dbReference type="InterPro" id="IPR036388">
    <property type="entry name" value="WH-like_DNA-bd_sf"/>
</dbReference>
<evidence type="ECO:0000259" key="5">
    <source>
        <dbReference type="PROSITE" id="PS51755"/>
    </source>
</evidence>
<dbReference type="PROSITE" id="PS51755">
    <property type="entry name" value="OMPR_PHOB"/>
    <property type="match status" value="1"/>
</dbReference>
<keyword evidence="2" id="KW-0597">Phosphoprotein</keyword>
<evidence type="ECO:0000256" key="1">
    <source>
        <dbReference type="ARBA" id="ARBA00023125"/>
    </source>
</evidence>
<dbReference type="Pfam" id="PF00486">
    <property type="entry name" value="Trans_reg_C"/>
    <property type="match status" value="1"/>
</dbReference>
<organism evidence="6 7">
    <name type="scientific">Marinobacterium maritimum</name>
    <dbReference type="NCBI Taxonomy" id="500162"/>
    <lineage>
        <taxon>Bacteria</taxon>
        <taxon>Pseudomonadati</taxon>
        <taxon>Pseudomonadota</taxon>
        <taxon>Gammaproteobacteria</taxon>
        <taxon>Oceanospirillales</taxon>
        <taxon>Oceanospirillaceae</taxon>
        <taxon>Marinobacterium</taxon>
    </lineage>
</organism>
<proteinExistence type="predicted"/>
<dbReference type="SUPFAM" id="SSF46894">
    <property type="entry name" value="C-terminal effector domain of the bipartite response regulators"/>
    <property type="match status" value="1"/>
</dbReference>
<keyword evidence="1 3" id="KW-0238">DNA-binding</keyword>
<protein>
    <submittedName>
        <fullName evidence="6">Two-component system response regulator PhoP</fullName>
    </submittedName>
</protein>
<evidence type="ECO:0000256" key="3">
    <source>
        <dbReference type="PROSITE-ProRule" id="PRU01091"/>
    </source>
</evidence>
<dbReference type="InterPro" id="IPR011006">
    <property type="entry name" value="CheY-like_superfamily"/>
</dbReference>
<dbReference type="Gene3D" id="1.10.10.10">
    <property type="entry name" value="Winged helix-like DNA-binding domain superfamily/Winged helix DNA-binding domain"/>
    <property type="match status" value="1"/>
</dbReference>
<evidence type="ECO:0000313" key="7">
    <source>
        <dbReference type="Proteomes" id="UP001499915"/>
    </source>
</evidence>
<dbReference type="PROSITE" id="PS50110">
    <property type="entry name" value="RESPONSE_REGULATORY"/>
    <property type="match status" value="1"/>
</dbReference>
<dbReference type="SMART" id="SM00448">
    <property type="entry name" value="REC"/>
    <property type="match status" value="1"/>
</dbReference>
<dbReference type="InterPro" id="IPR016032">
    <property type="entry name" value="Sig_transdc_resp-reg_C-effctor"/>
</dbReference>
<comment type="caution">
    <text evidence="6">The sequence shown here is derived from an EMBL/GenBank/DDBJ whole genome shotgun (WGS) entry which is preliminary data.</text>
</comment>
<sequence length="230" mass="25943">MTRTHRIAVLEDNKALREEIAFLLQEEGYAVEVFGTAADFFQAHSAPPFELLLLDLGLPDRDGIDVARTLLNRQDDIGIIMLTAREGLGERVKGLMAGADAYLTKPFELAELLAHINALIRRKSYYTGGVHWRVELSNYQLVAPNALSALELTATEACIMKQLARYHPEHAPRAELVSGLGEDYLQYDERRLEQIMSRLRKKIREYCDASPIKAVRGRGYVFSEPVELAE</sequence>
<dbReference type="RefSeq" id="WP_343805542.1">
    <property type="nucleotide sequence ID" value="NZ_BAAAET010000002.1"/>
</dbReference>
<dbReference type="InterPro" id="IPR001789">
    <property type="entry name" value="Sig_transdc_resp-reg_receiver"/>
</dbReference>
<dbReference type="InterPro" id="IPR001867">
    <property type="entry name" value="OmpR/PhoB-type_DNA-bd"/>
</dbReference>
<feature type="modified residue" description="4-aspartylphosphate" evidence="2">
    <location>
        <position position="55"/>
    </location>
</feature>
<dbReference type="InterPro" id="IPR039420">
    <property type="entry name" value="WalR-like"/>
</dbReference>
<dbReference type="SUPFAM" id="SSF52172">
    <property type="entry name" value="CheY-like"/>
    <property type="match status" value="1"/>
</dbReference>
<dbReference type="Proteomes" id="UP001499915">
    <property type="component" value="Unassembled WGS sequence"/>
</dbReference>
<feature type="domain" description="Response regulatory" evidence="4">
    <location>
        <begin position="6"/>
        <end position="120"/>
    </location>
</feature>
<gene>
    <name evidence="6" type="primary">phoP</name>
    <name evidence="6" type="ORF">GCM10009104_20500</name>
</gene>
<dbReference type="PANTHER" id="PTHR48111">
    <property type="entry name" value="REGULATOR OF RPOS"/>
    <property type="match status" value="1"/>
</dbReference>
<name>A0ABN1I6Q6_9GAMM</name>
<evidence type="ECO:0000259" key="4">
    <source>
        <dbReference type="PROSITE" id="PS50110"/>
    </source>
</evidence>
<feature type="DNA-binding region" description="OmpR/PhoB-type" evidence="3">
    <location>
        <begin position="122"/>
        <end position="224"/>
    </location>
</feature>
<dbReference type="Gene3D" id="6.10.250.690">
    <property type="match status" value="1"/>
</dbReference>
<dbReference type="EMBL" id="BAAAET010000002">
    <property type="protein sequence ID" value="GAA0693132.1"/>
    <property type="molecule type" value="Genomic_DNA"/>
</dbReference>
<accession>A0ABN1I6Q6</accession>
<evidence type="ECO:0000256" key="2">
    <source>
        <dbReference type="PROSITE-ProRule" id="PRU00169"/>
    </source>
</evidence>
<reference evidence="6 7" key="1">
    <citation type="journal article" date="2019" name="Int. J. Syst. Evol. Microbiol.">
        <title>The Global Catalogue of Microorganisms (GCM) 10K type strain sequencing project: providing services to taxonomists for standard genome sequencing and annotation.</title>
        <authorList>
            <consortium name="The Broad Institute Genomics Platform"/>
            <consortium name="The Broad Institute Genome Sequencing Center for Infectious Disease"/>
            <person name="Wu L."/>
            <person name="Ma J."/>
        </authorList>
    </citation>
    <scope>NUCLEOTIDE SEQUENCE [LARGE SCALE GENOMIC DNA]</scope>
    <source>
        <strain evidence="6 7">JCM 15134</strain>
    </source>
</reference>
<feature type="domain" description="OmpR/PhoB-type" evidence="5">
    <location>
        <begin position="122"/>
        <end position="224"/>
    </location>
</feature>
<keyword evidence="7" id="KW-1185">Reference proteome</keyword>
<dbReference type="CDD" id="cd00383">
    <property type="entry name" value="trans_reg_C"/>
    <property type="match status" value="1"/>
</dbReference>